<reference evidence="9" key="1">
    <citation type="submission" date="2022-01" db="EMBL/GenBank/DDBJ databases">
        <title>Paenibacillus spongiae sp. nov., isolated from marine sponge.</title>
        <authorList>
            <person name="Li Z."/>
            <person name="Zhang M."/>
        </authorList>
    </citation>
    <scope>NUCLEOTIDE SEQUENCE</scope>
    <source>
        <strain evidence="9">PHS-Z3</strain>
    </source>
</reference>
<evidence type="ECO:0000256" key="1">
    <source>
        <dbReference type="ARBA" id="ARBA00004651"/>
    </source>
</evidence>
<keyword evidence="10" id="KW-1185">Reference proteome</keyword>
<comment type="similarity">
    <text evidence="2">Belongs to the resistance-nodulation-cell division (RND) (TC 2.A.6) family. MmpL subfamily.</text>
</comment>
<dbReference type="SUPFAM" id="SSF82866">
    <property type="entry name" value="Multidrug efflux transporter AcrB transmembrane domain"/>
    <property type="match status" value="2"/>
</dbReference>
<dbReference type="InterPro" id="IPR000731">
    <property type="entry name" value="SSD"/>
</dbReference>
<feature type="transmembrane region" description="Helical" evidence="7">
    <location>
        <begin position="280"/>
        <end position="301"/>
    </location>
</feature>
<accession>A0ABY5SHH1</accession>
<feature type="transmembrane region" description="Helical" evidence="7">
    <location>
        <begin position="307"/>
        <end position="330"/>
    </location>
</feature>
<dbReference type="EMBL" id="CP091430">
    <property type="protein sequence ID" value="UVI33214.1"/>
    <property type="molecule type" value="Genomic_DNA"/>
</dbReference>
<proteinExistence type="inferred from homology"/>
<feature type="domain" description="SSD" evidence="8">
    <location>
        <begin position="886"/>
        <end position="1014"/>
    </location>
</feature>
<evidence type="ECO:0000256" key="2">
    <source>
        <dbReference type="ARBA" id="ARBA00010157"/>
    </source>
</evidence>
<evidence type="ECO:0000313" key="10">
    <source>
        <dbReference type="Proteomes" id="UP001057877"/>
    </source>
</evidence>
<feature type="transmembrane region" description="Helical" evidence="7">
    <location>
        <begin position="233"/>
        <end position="253"/>
    </location>
</feature>
<dbReference type="InterPro" id="IPR050545">
    <property type="entry name" value="Mycobact_MmpL"/>
</dbReference>
<keyword evidence="6 7" id="KW-0472">Membrane</keyword>
<dbReference type="Pfam" id="PF03176">
    <property type="entry name" value="MMPL"/>
    <property type="match status" value="2"/>
</dbReference>
<dbReference type="PANTHER" id="PTHR33406:SF6">
    <property type="entry name" value="MEMBRANE PROTEIN YDGH-RELATED"/>
    <property type="match status" value="1"/>
</dbReference>
<gene>
    <name evidence="9" type="ORF">L1F29_15815</name>
</gene>
<feature type="transmembrane region" description="Helical" evidence="7">
    <location>
        <begin position="857"/>
        <end position="876"/>
    </location>
</feature>
<feature type="transmembrane region" description="Helical" evidence="7">
    <location>
        <begin position="915"/>
        <end position="938"/>
    </location>
</feature>
<feature type="domain" description="SSD" evidence="8">
    <location>
        <begin position="198"/>
        <end position="332"/>
    </location>
</feature>
<evidence type="ECO:0000256" key="3">
    <source>
        <dbReference type="ARBA" id="ARBA00022475"/>
    </source>
</evidence>
<dbReference type="PANTHER" id="PTHR33406">
    <property type="entry name" value="MEMBRANE PROTEIN MJ1562-RELATED"/>
    <property type="match status" value="1"/>
</dbReference>
<feature type="transmembrane region" description="Helical" evidence="7">
    <location>
        <begin position="959"/>
        <end position="986"/>
    </location>
</feature>
<dbReference type="InterPro" id="IPR004869">
    <property type="entry name" value="MMPL_dom"/>
</dbReference>
<evidence type="ECO:0000313" key="9">
    <source>
        <dbReference type="EMBL" id="UVI33214.1"/>
    </source>
</evidence>
<keyword evidence="3" id="KW-1003">Cell membrane</keyword>
<feature type="transmembrane region" description="Helical" evidence="7">
    <location>
        <begin position="177"/>
        <end position="193"/>
    </location>
</feature>
<name>A0ABY5SHH1_9BACL</name>
<evidence type="ECO:0000256" key="6">
    <source>
        <dbReference type="ARBA" id="ARBA00023136"/>
    </source>
</evidence>
<evidence type="ECO:0000256" key="5">
    <source>
        <dbReference type="ARBA" id="ARBA00022989"/>
    </source>
</evidence>
<feature type="transmembrane region" description="Helical" evidence="7">
    <location>
        <begin position="200"/>
        <end position="221"/>
    </location>
</feature>
<dbReference type="Gene3D" id="1.10.287.950">
    <property type="entry name" value="Methyl-accepting chemotaxis protein"/>
    <property type="match status" value="2"/>
</dbReference>
<dbReference type="Gene3D" id="1.20.1640.10">
    <property type="entry name" value="Multidrug efflux transporter AcrB transmembrane domain"/>
    <property type="match status" value="2"/>
</dbReference>
<feature type="transmembrane region" description="Helical" evidence="7">
    <location>
        <begin position="992"/>
        <end position="1014"/>
    </location>
</feature>
<dbReference type="SUPFAM" id="SSF58104">
    <property type="entry name" value="Methyl-accepting chemotaxis protein (MCP) signaling domain"/>
    <property type="match status" value="1"/>
</dbReference>
<keyword evidence="5 7" id="KW-1133">Transmembrane helix</keyword>
<evidence type="ECO:0000256" key="4">
    <source>
        <dbReference type="ARBA" id="ARBA00022692"/>
    </source>
</evidence>
<feature type="transmembrane region" description="Helical" evidence="7">
    <location>
        <begin position="883"/>
        <end position="909"/>
    </location>
</feature>
<comment type="subcellular location">
    <subcellularLocation>
        <location evidence="1">Cell membrane</location>
        <topology evidence="1">Multi-pass membrane protein</topology>
    </subcellularLocation>
</comment>
<dbReference type="Proteomes" id="UP001057877">
    <property type="component" value="Chromosome"/>
</dbReference>
<dbReference type="RefSeq" id="WP_258389267.1">
    <property type="nucleotide sequence ID" value="NZ_CP091430.1"/>
</dbReference>
<dbReference type="PROSITE" id="PS50156">
    <property type="entry name" value="SSD"/>
    <property type="match status" value="2"/>
</dbReference>
<protein>
    <submittedName>
        <fullName evidence="9">MMPL family transporter</fullName>
    </submittedName>
</protein>
<sequence>MQKIIRWRWPLLVLWLALTVVLTIIQPDINAILHERGQNPLTADSRSVVAGKLLKEMTKTEGNSDLIVFTSDNPLSDTEMKNLESGIQELKDKQAELGFTDLIDPFTTPEAKSTLVSEDNTTVMIPFTLDIKGRSVDDIQEQFDIALKDVTVPYYLSGEDFIQNDYLKASITGVEKSAALTIIFILVVLILMFRSIIIPFVSLLAVGVSYLVSMGIAAQIIDKLNFPVTSVTQMLLVLILFGIGTDYNILLFNRFKEELAHGKSTDEAIITSYRTAGKTIVYSILTVFFAFACLSFSNFGIYKSANVVAIGTVILLLEILTLTPFIMKVLGPKLFWPSRNVDGHKESRLMGGLATFSVKRPIITVVVIAVLLIPVLLTGGQKLSFDQIEELGTGYPSTKGFSIVADKFSRGQALPTTVVIQGKEALDNNDAFGVIDELTNAIKDIPGIKSVSSITQPVGQPIDDFYISGQTAEITKGISASRDGINSIKGGLDQMQAGLTNADFSQADQLAAGTAQVKDGYEQISAALSKVASGIDGGASGAKELQSAIDKMHGGLSEIATQTSKLSGGLDKLQKGYVSAQGGFDELVGNLPNIQGGLKAMNGLIGKLGQSHSELSEDADYTTLRTTGQQLSTALASISSGFTKLQGNYKQLNTSFGSTTSGLKQLAAAQTRIVSGLNELSKGASQLSAGLKQGSSGSRELAANLKKLNTALAGIQDGQEQLNTGLGTLTGGLTELKTGLQKSSQGLGDISDGLDKTGSFLTQMGTTKTFFIPSEALQDQSFQQAMDTFLSKDRKITKMIVILDEDPYSSAALNVVEQINEKLDSGLKGTVLDGAVHGAAGPSSTTYDMNNEQLASFNNTAVIVIISVFLVLLLVIRSFLPAVYIVLSLLAAYFVGMGASKLVTAYIIGADGLSSFVPFFSFIVIVAVGVDYGIFLMMRYKEYGELNHSEAIKRAARSVGGVIISAMIILGGTFATLIPSGLVLLIELATAVIVGLVVLTFVLLPMLVPALMALPGALRDRRK</sequence>
<evidence type="ECO:0000256" key="7">
    <source>
        <dbReference type="SAM" id="Phobius"/>
    </source>
</evidence>
<feature type="transmembrane region" description="Helical" evidence="7">
    <location>
        <begin position="358"/>
        <end position="377"/>
    </location>
</feature>
<evidence type="ECO:0000259" key="8">
    <source>
        <dbReference type="PROSITE" id="PS50156"/>
    </source>
</evidence>
<organism evidence="9 10">
    <name type="scientific">Paenibacillus spongiae</name>
    <dbReference type="NCBI Taxonomy" id="2909671"/>
    <lineage>
        <taxon>Bacteria</taxon>
        <taxon>Bacillati</taxon>
        <taxon>Bacillota</taxon>
        <taxon>Bacilli</taxon>
        <taxon>Bacillales</taxon>
        <taxon>Paenibacillaceae</taxon>
        <taxon>Paenibacillus</taxon>
    </lineage>
</organism>
<keyword evidence="4 7" id="KW-0812">Transmembrane</keyword>